<proteinExistence type="predicted"/>
<dbReference type="SUPFAM" id="SSF56281">
    <property type="entry name" value="Metallo-hydrolase/oxidoreductase"/>
    <property type="match status" value="1"/>
</dbReference>
<dbReference type="AlphaFoldDB" id="A0A0V8JBM1"/>
<accession>A0A0V8JBM1</accession>
<dbReference type="PANTHER" id="PTHR42951:SF17">
    <property type="entry name" value="METALLO-BETA-LACTAMASE DOMAIN-CONTAINING PROTEIN"/>
    <property type="match status" value="1"/>
</dbReference>
<comment type="caution">
    <text evidence="2">The sequence shown here is derived from an EMBL/GenBank/DDBJ whole genome shotgun (WGS) entry which is preliminary data.</text>
</comment>
<dbReference type="CDD" id="cd07721">
    <property type="entry name" value="yflN-like_MBL-fold"/>
    <property type="match status" value="1"/>
</dbReference>
<dbReference type="SMART" id="SM00849">
    <property type="entry name" value="Lactamase_B"/>
    <property type="match status" value="1"/>
</dbReference>
<protein>
    <submittedName>
        <fullName evidence="2">MBL fold metallo-hydrolase</fullName>
    </submittedName>
</protein>
<dbReference type="OrthoDB" id="9802248at2"/>
<sequence>MDHVEGSASTNKYIPVSSVTSGEGKEVAPGLYCYTNQIVNLCFVEDQKSKNSWVLVDAGMPDSTEKIIAEAEERFGKETVPKAIILTHAHFDHIGGIIGLLNRWDVPVYAHSLELPYVTGKKDYPKPDPSVEGGMVARMSFLFPNEAINLDKQVHPLPEDGSVPELPEWRWVHTPGHTEGHISLFREADQALIAGDAFITVKQEDLYSVITQHLEISGPPRYFTPDWMEAWKSVKKLHSLNPHTAVTGHGRPVSREWLDENLTKLAREFDRIAIPDYGKYVQGNQLEQ</sequence>
<dbReference type="InterPro" id="IPR001279">
    <property type="entry name" value="Metallo-B-lactamas"/>
</dbReference>
<evidence type="ECO:0000313" key="2">
    <source>
        <dbReference type="EMBL" id="KSU84582.1"/>
    </source>
</evidence>
<dbReference type="EMBL" id="LNQN01000001">
    <property type="protein sequence ID" value="KSU84582.1"/>
    <property type="molecule type" value="Genomic_DNA"/>
</dbReference>
<organism evidence="2 3">
    <name type="scientific">Fictibacillus enclensis</name>
    <dbReference type="NCBI Taxonomy" id="1017270"/>
    <lineage>
        <taxon>Bacteria</taxon>
        <taxon>Bacillati</taxon>
        <taxon>Bacillota</taxon>
        <taxon>Bacilli</taxon>
        <taxon>Bacillales</taxon>
        <taxon>Fictibacillaceae</taxon>
        <taxon>Fictibacillus</taxon>
    </lineage>
</organism>
<reference evidence="2 3" key="1">
    <citation type="journal article" date="2014" name="Antonie Van Leeuwenhoek">
        <title>Fictibacillus enclensis sp. nov., isolated from marine sediment.</title>
        <authorList>
            <person name="Dastager S.G."/>
            <person name="Mawlankar R."/>
            <person name="Srinivasan K."/>
            <person name="Tang S.K."/>
            <person name="Lee J.C."/>
            <person name="Ramana V.V."/>
            <person name="Shouche Y.S."/>
        </authorList>
    </citation>
    <scope>NUCLEOTIDE SEQUENCE [LARGE SCALE GENOMIC DNA]</scope>
    <source>
        <strain evidence="2 3">NIO-1003</strain>
    </source>
</reference>
<dbReference type="GO" id="GO:0016787">
    <property type="term" value="F:hydrolase activity"/>
    <property type="evidence" value="ECO:0007669"/>
    <property type="project" value="UniProtKB-KW"/>
</dbReference>
<evidence type="ECO:0000313" key="3">
    <source>
        <dbReference type="Proteomes" id="UP000054099"/>
    </source>
</evidence>
<keyword evidence="2" id="KW-0378">Hydrolase</keyword>
<dbReference type="Gene3D" id="3.60.15.10">
    <property type="entry name" value="Ribonuclease Z/Hydroxyacylglutathione hydrolase-like"/>
    <property type="match status" value="1"/>
</dbReference>
<dbReference type="RefSeq" id="WP_061968361.1">
    <property type="nucleotide sequence ID" value="NZ_FMAV01000001.1"/>
</dbReference>
<evidence type="ECO:0000259" key="1">
    <source>
        <dbReference type="SMART" id="SM00849"/>
    </source>
</evidence>
<dbReference type="Pfam" id="PF00753">
    <property type="entry name" value="Lactamase_B"/>
    <property type="match status" value="1"/>
</dbReference>
<dbReference type="Proteomes" id="UP000054099">
    <property type="component" value="Unassembled WGS sequence"/>
</dbReference>
<dbReference type="PANTHER" id="PTHR42951">
    <property type="entry name" value="METALLO-BETA-LACTAMASE DOMAIN-CONTAINING"/>
    <property type="match status" value="1"/>
</dbReference>
<name>A0A0V8JBM1_9BACL</name>
<dbReference type="InterPro" id="IPR036866">
    <property type="entry name" value="RibonucZ/Hydroxyglut_hydro"/>
</dbReference>
<keyword evidence="3" id="KW-1185">Reference proteome</keyword>
<feature type="domain" description="Metallo-beta-lactamase" evidence="1">
    <location>
        <begin position="38"/>
        <end position="249"/>
    </location>
</feature>
<dbReference type="InterPro" id="IPR050855">
    <property type="entry name" value="NDM-1-like"/>
</dbReference>
<gene>
    <name evidence="2" type="ORF">AS030_03285</name>
</gene>